<dbReference type="InterPro" id="IPR023213">
    <property type="entry name" value="CAT-like_dom_sf"/>
</dbReference>
<feature type="region of interest" description="Disordered" evidence="4">
    <location>
        <begin position="1668"/>
        <end position="1704"/>
    </location>
</feature>
<dbReference type="EMBL" id="WBKG01000001">
    <property type="protein sequence ID" value="KAB1990759.1"/>
    <property type="molecule type" value="Genomic_DNA"/>
</dbReference>
<comment type="caution">
    <text evidence="6">The sequence shown here is derived from an EMBL/GenBank/DDBJ whole genome shotgun (WGS) entry which is preliminary data.</text>
</comment>
<proteinExistence type="predicted"/>
<dbReference type="SMART" id="SM00823">
    <property type="entry name" value="PKS_PP"/>
    <property type="match status" value="2"/>
</dbReference>
<dbReference type="PROSITE" id="PS00455">
    <property type="entry name" value="AMP_BINDING"/>
    <property type="match status" value="1"/>
</dbReference>
<keyword evidence="7" id="KW-1185">Reference proteome</keyword>
<dbReference type="PANTHER" id="PTHR45527">
    <property type="entry name" value="NONRIBOSOMAL PEPTIDE SYNTHETASE"/>
    <property type="match status" value="1"/>
</dbReference>
<evidence type="ECO:0000259" key="5">
    <source>
        <dbReference type="PROSITE" id="PS50075"/>
    </source>
</evidence>
<evidence type="ECO:0000256" key="3">
    <source>
        <dbReference type="ARBA" id="ARBA00022553"/>
    </source>
</evidence>
<dbReference type="InterPro" id="IPR000873">
    <property type="entry name" value="AMP-dep_synth/lig_dom"/>
</dbReference>
<comment type="cofactor">
    <cofactor evidence="1">
        <name>pantetheine 4'-phosphate</name>
        <dbReference type="ChEBI" id="CHEBI:47942"/>
    </cofactor>
</comment>
<evidence type="ECO:0000313" key="7">
    <source>
        <dbReference type="Proteomes" id="UP000442990"/>
    </source>
</evidence>
<dbReference type="FunFam" id="3.40.50.12780:FF:000012">
    <property type="entry name" value="Non-ribosomal peptide synthetase"/>
    <property type="match status" value="1"/>
</dbReference>
<keyword evidence="2" id="KW-0596">Phosphopantetheine</keyword>
<dbReference type="GO" id="GO:0017000">
    <property type="term" value="P:antibiotic biosynthetic process"/>
    <property type="evidence" value="ECO:0007669"/>
    <property type="project" value="UniProtKB-ARBA"/>
</dbReference>
<dbReference type="PROSITE" id="PS50075">
    <property type="entry name" value="CARRIER"/>
    <property type="match status" value="1"/>
</dbReference>
<dbReference type="InterPro" id="IPR025110">
    <property type="entry name" value="AMP-bd_C"/>
</dbReference>
<sequence length="1704" mass="183551">MSCNGVDVVSGSQRNVPVLIGPTVEREVPYGLVGLIRQQSTATPDATALVDTDGSLTYAELESASDRVARALAAAGARPGDVVAVCMPRGTALVVALLGALKAGTPYLPLAMDDPAERLHTLVRDSGARIALVTSGSHRFMADTGVPLVDVEHVVRTDASDARPWDPPRPCPDEHPVYVLYTSGSTGRPKGVVVPSLALCNRLLWMCEEYGFGPDDRILQKTPYTFDVSGWEFWAPLISGGRLVLLPPEAHHDPAEIIDWITRHEVTLCHFVPSMLEEFLRWPGVAGCRSLRAVMCSGEALTEGQVQRFRAQLSGTELHNLYGPTEAAIDVTFWPCPRDGEPLDAVLIGRPIANCTLLVVREDLSPVGEGETGQLAIGGQPLALGYLGRPDLTGAAFVDAPAWSPVPRIYLTGDLVRIRGDALEYLGRSDGQVKIRGQRVEPGAVEDVLKECAQVRDAVVVPVHDGHSTQLAAFVVATGITDDEAELFAAVRRSVERRLPPAHQPARYLSIDAVPLTSSGKTDRGRLTRVVAETRPQAAPQQDMDELTRCWAEAVGSAPERSDLGFLQAGGHSLAAVRLAGSVLQRWGVRVPLSEFLRQDLSLDGLRALLPEAPAGSRPDVPRRTDLERAELLPDQRRLWLHRQIHPDSPAYNVVGVLECDGLLDTAALHRSWTRLVETHEVLRTTIEEDGSGRTHQRIHPFAAVGREAGALRVEQAGDAPWDQCVQEFARALSDDPFPADRPRRAALGVVTDAARRRTALVMVVDHLVSDQRSLDLLWGALEEQYTAELSDLPGHDGTAPVQYGDVIAAAGTDPLRRERDTEFWRTTLAGAVPEIALPFQRHPDRPSFLGAAVEEDLGPQLSALIRQLGRYRRVSPPMVVLACYVRVLADWCGQPEVVVGVPVSGRETAQAHDAVGFFMRTMPVRLTTPAEATSDDLLEPVADALLAAADHGSVPFDEIVRAVGGSRDLARNPLFQVWFNDLTQAAPPRSFGGLGARPVMADVRWSLFDLGLYLHLDASGDYRIQLVHATDRWERDVAREFLRQCVTELQTLTLLPPPPSPRPASCGIKAAPELQTCTDLVRQVLGHAAADPGRPAIGSGPDRVTFGELGELIRRSAARIRQCAPPGALVAVLAERRPELPQTVLGAWYAGNPVLLLDGAAPGEWIASAMATADAEILLTLDGAVAVPPGLSTLSLDRAALAGVPPTTEAPEDIPIGKPGHALVTSGTTGTPGVVLLPAEALPEALTAYSDALGLDREDRFCFTVPPAHDPMFRDLILPLLLGALVQVPRTEESGGPQALLDLLATSRTTVWHLTPSLARIVTAVAGPDLRLPSVRHVVLHGERLRNADARGLARLCPQARIHNLYGTTETPQASGLALWRDGAEDGAPVAAGLPHRRLAVRTARGEDAAIGVLGELVVTGRGLALGYLGNSGRSEPVRVARGRYGEAVSRYRTGDLARRAPDGTIDIVGRRDRQVTVGGYRVELDGVEGALAGVHGVRVCAVGMDGPDQAGDLIAWYQDEQPLRSFDVRAALRQRLPRWAVPTRFVRVEQWPVTRNGKVDLAALRTLARSTRENPAVPDDAPASAPSLARRIADRARSLAEERLGTGDGLSPDTEFFRAGLTSLDLLQLYRLLVAEEGLRFPLADVFRFSSARRLAAHLTAAPDRAVPAHAPASHAPLSASGGDERALRKSARARLKQMKRS</sequence>
<dbReference type="InterPro" id="IPR020845">
    <property type="entry name" value="AMP-binding_CS"/>
</dbReference>
<dbReference type="GO" id="GO:0003824">
    <property type="term" value="F:catalytic activity"/>
    <property type="evidence" value="ECO:0007669"/>
    <property type="project" value="InterPro"/>
</dbReference>
<dbReference type="NCBIfam" id="TIGR01733">
    <property type="entry name" value="AA-adenyl-dom"/>
    <property type="match status" value="1"/>
</dbReference>
<evidence type="ECO:0000256" key="2">
    <source>
        <dbReference type="ARBA" id="ARBA00022450"/>
    </source>
</evidence>
<dbReference type="Gene3D" id="3.30.300.30">
    <property type="match status" value="2"/>
</dbReference>
<dbReference type="GO" id="GO:0008610">
    <property type="term" value="P:lipid biosynthetic process"/>
    <property type="evidence" value="ECO:0007669"/>
    <property type="project" value="UniProtKB-ARBA"/>
</dbReference>
<dbReference type="InterPro" id="IPR009081">
    <property type="entry name" value="PP-bd_ACP"/>
</dbReference>
<dbReference type="Pfam" id="PF00501">
    <property type="entry name" value="AMP-binding"/>
    <property type="match status" value="2"/>
</dbReference>
<dbReference type="PROSITE" id="PS00012">
    <property type="entry name" value="PHOSPHOPANTETHEINE"/>
    <property type="match status" value="1"/>
</dbReference>
<gene>
    <name evidence="6" type="ORF">F8144_02230</name>
</gene>
<dbReference type="SUPFAM" id="SSF52777">
    <property type="entry name" value="CoA-dependent acyltransferases"/>
    <property type="match status" value="2"/>
</dbReference>
<dbReference type="SUPFAM" id="SSF56801">
    <property type="entry name" value="Acetyl-CoA synthetase-like"/>
    <property type="match status" value="2"/>
</dbReference>
<dbReference type="InterPro" id="IPR010071">
    <property type="entry name" value="AA_adenyl_dom"/>
</dbReference>
<dbReference type="GO" id="GO:0043041">
    <property type="term" value="P:amino acid activation for nonribosomal peptide biosynthetic process"/>
    <property type="evidence" value="ECO:0007669"/>
    <property type="project" value="TreeGrafter"/>
</dbReference>
<feature type="domain" description="Carrier" evidence="5">
    <location>
        <begin position="1589"/>
        <end position="1665"/>
    </location>
</feature>
<feature type="compositionally biased region" description="Basic residues" evidence="4">
    <location>
        <begin position="1691"/>
        <end position="1704"/>
    </location>
</feature>
<dbReference type="InterPro" id="IPR036736">
    <property type="entry name" value="ACP-like_sf"/>
</dbReference>
<feature type="compositionally biased region" description="Low complexity" evidence="4">
    <location>
        <begin position="1668"/>
        <end position="1683"/>
    </location>
</feature>
<organism evidence="6 7">
    <name type="scientific">Streptomyces triticiradicis</name>
    <dbReference type="NCBI Taxonomy" id="2651189"/>
    <lineage>
        <taxon>Bacteria</taxon>
        <taxon>Bacillati</taxon>
        <taxon>Actinomycetota</taxon>
        <taxon>Actinomycetes</taxon>
        <taxon>Kitasatosporales</taxon>
        <taxon>Streptomycetaceae</taxon>
        <taxon>Streptomyces</taxon>
    </lineage>
</organism>
<dbReference type="InterPro" id="IPR001242">
    <property type="entry name" value="Condensation_dom"/>
</dbReference>
<evidence type="ECO:0000313" key="6">
    <source>
        <dbReference type="EMBL" id="KAB1990759.1"/>
    </source>
</evidence>
<accession>A0A7J5DPR6</accession>
<dbReference type="InterPro" id="IPR006162">
    <property type="entry name" value="Ppantetheine_attach_site"/>
</dbReference>
<evidence type="ECO:0000256" key="1">
    <source>
        <dbReference type="ARBA" id="ARBA00001957"/>
    </source>
</evidence>
<dbReference type="InterPro" id="IPR045851">
    <property type="entry name" value="AMP-bd_C_sf"/>
</dbReference>
<dbReference type="Proteomes" id="UP000442990">
    <property type="component" value="Unassembled WGS sequence"/>
</dbReference>
<dbReference type="GO" id="GO:0005737">
    <property type="term" value="C:cytoplasm"/>
    <property type="evidence" value="ECO:0007669"/>
    <property type="project" value="TreeGrafter"/>
</dbReference>
<dbReference type="Gene3D" id="3.30.559.10">
    <property type="entry name" value="Chloramphenicol acetyltransferase-like domain"/>
    <property type="match status" value="1"/>
</dbReference>
<dbReference type="Pfam" id="PF00550">
    <property type="entry name" value="PP-binding"/>
    <property type="match status" value="2"/>
</dbReference>
<evidence type="ECO:0000256" key="4">
    <source>
        <dbReference type="SAM" id="MobiDB-lite"/>
    </source>
</evidence>
<dbReference type="SUPFAM" id="SSF47336">
    <property type="entry name" value="ACP-like"/>
    <property type="match status" value="2"/>
</dbReference>
<keyword evidence="3" id="KW-0597">Phosphoprotein</keyword>
<dbReference type="FunFam" id="3.40.50.980:FF:000002">
    <property type="entry name" value="Enterobactin synthetase component F"/>
    <property type="match status" value="1"/>
</dbReference>
<dbReference type="InterPro" id="IPR042099">
    <property type="entry name" value="ANL_N_sf"/>
</dbReference>
<dbReference type="Pfam" id="PF00668">
    <property type="entry name" value="Condensation"/>
    <property type="match status" value="1"/>
</dbReference>
<dbReference type="Gene3D" id="3.30.559.30">
    <property type="entry name" value="Nonribosomal peptide synthetase, condensation domain"/>
    <property type="match status" value="1"/>
</dbReference>
<name>A0A7J5DPR6_9ACTN</name>
<reference evidence="6 7" key="1">
    <citation type="submission" date="2019-09" db="EMBL/GenBank/DDBJ databases">
        <title>Isolation and identification of active actinomycetes.</title>
        <authorList>
            <person name="Yu Z."/>
            <person name="Han C."/>
            <person name="Yu B."/>
        </authorList>
    </citation>
    <scope>NUCLEOTIDE SEQUENCE [LARGE SCALE GENOMIC DNA]</scope>
    <source>
        <strain evidence="6 7">NEAU-H2</strain>
    </source>
</reference>
<dbReference type="GO" id="GO:0044550">
    <property type="term" value="P:secondary metabolite biosynthetic process"/>
    <property type="evidence" value="ECO:0007669"/>
    <property type="project" value="TreeGrafter"/>
</dbReference>
<dbReference type="InterPro" id="IPR020806">
    <property type="entry name" value="PKS_PP-bd"/>
</dbReference>
<dbReference type="Gene3D" id="3.40.50.12780">
    <property type="entry name" value="N-terminal domain of ligase-like"/>
    <property type="match status" value="2"/>
</dbReference>
<dbReference type="Pfam" id="PF13193">
    <property type="entry name" value="AMP-binding_C"/>
    <property type="match status" value="1"/>
</dbReference>
<dbReference type="Gene3D" id="1.10.1200.10">
    <property type="entry name" value="ACP-like"/>
    <property type="match status" value="2"/>
</dbReference>
<protein>
    <submittedName>
        <fullName evidence="6">Amino acid adenylation domain-containing protein</fullName>
    </submittedName>
</protein>
<dbReference type="PANTHER" id="PTHR45527:SF1">
    <property type="entry name" value="FATTY ACID SYNTHASE"/>
    <property type="match status" value="1"/>
</dbReference>
<dbReference type="GO" id="GO:0031177">
    <property type="term" value="F:phosphopantetheine binding"/>
    <property type="evidence" value="ECO:0007669"/>
    <property type="project" value="InterPro"/>
</dbReference>